<protein>
    <submittedName>
        <fullName evidence="1">Uncharacterized protein</fullName>
    </submittedName>
</protein>
<name>A0A645CFF9_9ZZZZ</name>
<evidence type="ECO:0000313" key="1">
    <source>
        <dbReference type="EMBL" id="MPM75687.1"/>
    </source>
</evidence>
<accession>A0A645CFF9</accession>
<organism evidence="1">
    <name type="scientific">bioreactor metagenome</name>
    <dbReference type="NCBI Taxonomy" id="1076179"/>
    <lineage>
        <taxon>unclassified sequences</taxon>
        <taxon>metagenomes</taxon>
        <taxon>ecological metagenomes</taxon>
    </lineage>
</organism>
<comment type="caution">
    <text evidence="1">The sequence shown here is derived from an EMBL/GenBank/DDBJ whole genome shotgun (WGS) entry which is preliminary data.</text>
</comment>
<reference evidence="1" key="1">
    <citation type="submission" date="2019-08" db="EMBL/GenBank/DDBJ databases">
        <authorList>
            <person name="Kucharzyk K."/>
            <person name="Murdoch R.W."/>
            <person name="Higgins S."/>
            <person name="Loffler F."/>
        </authorList>
    </citation>
    <scope>NUCLEOTIDE SEQUENCE</scope>
</reference>
<gene>
    <name evidence="1" type="ORF">SDC9_122681</name>
</gene>
<dbReference type="AlphaFoldDB" id="A0A645CFF9"/>
<dbReference type="EMBL" id="VSSQ01026793">
    <property type="protein sequence ID" value="MPM75687.1"/>
    <property type="molecule type" value="Genomic_DNA"/>
</dbReference>
<proteinExistence type="predicted"/>
<sequence>MSGNDQWCAGFIDQDRVDLIDDRKVQRTLHHLIFVDDHIVPQIIKAQFIVGAVGDVAVIGFSFFFRRLAVCVQANSQPQETVEFTHLNSIAACQIFIDGDNVDTFAR</sequence>